<name>A0A1E3QRX7_9ASCO</name>
<dbReference type="NCBIfam" id="TIGR01011">
    <property type="entry name" value="rpsB_bact"/>
    <property type="match status" value="1"/>
</dbReference>
<dbReference type="InterPro" id="IPR005706">
    <property type="entry name" value="Ribosomal_uS2_bac/mit/plastid"/>
</dbReference>
<sequence>MNKQHTEFPTIATDYFLKQDPLPLSPADAKIKAAKKDELYQEAAKLYSYFSQQALEKQTQNEREKVRKATVSLNKEQKKQFKNQAYEFPNLVATPASEEFSPQELYLRNLYFKRNSANLGAELENVYNPNDDAYRAKSLQETSIASLMAAGAHLGHVASLWSVHTQPFIYGRHKDLMIIDLNQTLTYLKRACKVVEGIAEKGGVIVYVGTRDGQKKSLELAAKRSNGYYVAKRWIPGTITNCIEISGRWERCEVDMADKPTARSLDEVEKSRLIKPDLVIVLNPEENMPCLTETLLSKVPSICVIDTDMDPRMCTYPIPANDDSVRCTDLIVGVLSRAAQNGVQKRLAAVTEYKEGLEAAAN</sequence>
<dbReference type="HAMAP" id="MF_00291_B">
    <property type="entry name" value="Ribosomal_uS2_B"/>
    <property type="match status" value="1"/>
</dbReference>
<dbReference type="AlphaFoldDB" id="A0A1E3QRX7"/>
<evidence type="ECO:0000256" key="4">
    <source>
        <dbReference type="ARBA" id="ARBA00023274"/>
    </source>
</evidence>
<dbReference type="PRINTS" id="PR00395">
    <property type="entry name" value="RIBOSOMALS2"/>
</dbReference>
<evidence type="ECO:0000256" key="5">
    <source>
        <dbReference type="RuleBase" id="RU003631"/>
    </source>
</evidence>
<evidence type="ECO:0000313" key="6">
    <source>
        <dbReference type="EMBL" id="ODQ80453.1"/>
    </source>
</evidence>
<dbReference type="PANTHER" id="PTHR12534">
    <property type="entry name" value="30S RIBOSOMAL PROTEIN S2 PROKARYOTIC AND ORGANELLAR"/>
    <property type="match status" value="1"/>
</dbReference>
<dbReference type="CDD" id="cd01425">
    <property type="entry name" value="RPS2"/>
    <property type="match status" value="1"/>
</dbReference>
<evidence type="ECO:0000313" key="7">
    <source>
        <dbReference type="Proteomes" id="UP000094336"/>
    </source>
</evidence>
<protein>
    <recommendedName>
        <fullName evidence="8">Ribosomal protein S2</fullName>
    </recommendedName>
</protein>
<proteinExistence type="inferred from homology"/>
<dbReference type="PROSITE" id="PS00962">
    <property type="entry name" value="RIBOSOMAL_S2_1"/>
    <property type="match status" value="1"/>
</dbReference>
<dbReference type="GO" id="GO:0006412">
    <property type="term" value="P:translation"/>
    <property type="evidence" value="ECO:0007669"/>
    <property type="project" value="InterPro"/>
</dbReference>
<dbReference type="STRING" id="984486.A0A1E3QRX7"/>
<keyword evidence="3" id="KW-0007">Acetylation</keyword>
<dbReference type="InterPro" id="IPR018130">
    <property type="entry name" value="Ribosomal_uS2_CS"/>
</dbReference>
<dbReference type="FunFam" id="3.40.50.10490:FF:000055">
    <property type="entry name" value="Mitochondrial ribosomal protein"/>
    <property type="match status" value="1"/>
</dbReference>
<reference evidence="7" key="1">
    <citation type="submission" date="2016-05" db="EMBL/GenBank/DDBJ databases">
        <title>Comparative genomics of biotechnologically important yeasts.</title>
        <authorList>
            <consortium name="DOE Joint Genome Institute"/>
            <person name="Riley R."/>
            <person name="Haridas S."/>
            <person name="Wolfe K.H."/>
            <person name="Lopes M.R."/>
            <person name="Hittinger C.T."/>
            <person name="Goker M."/>
            <person name="Salamov A."/>
            <person name="Wisecaver J."/>
            <person name="Long T.M."/>
            <person name="Aerts A.L."/>
            <person name="Barry K."/>
            <person name="Choi C."/>
            <person name="Clum A."/>
            <person name="Coughlan A.Y."/>
            <person name="Deshpande S."/>
            <person name="Douglass A.P."/>
            <person name="Hanson S.J."/>
            <person name="Klenk H.-P."/>
            <person name="Labutti K."/>
            <person name="Lapidus A."/>
            <person name="Lindquist E."/>
            <person name="Lipzen A."/>
            <person name="Meier-Kolthoff J.P."/>
            <person name="Ohm R.A."/>
            <person name="Otillar R.P."/>
            <person name="Pangilinan J."/>
            <person name="Peng Y."/>
            <person name="Rokas A."/>
            <person name="Rosa C.A."/>
            <person name="Scheuner C."/>
            <person name="Sibirny A.A."/>
            <person name="Slot J.C."/>
            <person name="Stielow J.B."/>
            <person name="Sun H."/>
            <person name="Kurtzman C.P."/>
            <person name="Blackwell M."/>
            <person name="Grigoriev I.V."/>
            <person name="Jeffries T.W."/>
        </authorList>
    </citation>
    <scope>NUCLEOTIDE SEQUENCE [LARGE SCALE GENOMIC DNA]</scope>
    <source>
        <strain evidence="7">NRRL Y-12698</strain>
    </source>
</reference>
<evidence type="ECO:0000256" key="2">
    <source>
        <dbReference type="ARBA" id="ARBA00022980"/>
    </source>
</evidence>
<organism evidence="6 7">
    <name type="scientific">Babjeviella inositovora NRRL Y-12698</name>
    <dbReference type="NCBI Taxonomy" id="984486"/>
    <lineage>
        <taxon>Eukaryota</taxon>
        <taxon>Fungi</taxon>
        <taxon>Dikarya</taxon>
        <taxon>Ascomycota</taxon>
        <taxon>Saccharomycotina</taxon>
        <taxon>Pichiomycetes</taxon>
        <taxon>Serinales incertae sedis</taxon>
        <taxon>Babjeviella</taxon>
    </lineage>
</organism>
<dbReference type="InterPro" id="IPR001865">
    <property type="entry name" value="Ribosomal_uS2"/>
</dbReference>
<dbReference type="GO" id="GO:0003735">
    <property type="term" value="F:structural constituent of ribosome"/>
    <property type="evidence" value="ECO:0007669"/>
    <property type="project" value="EnsemblFungi"/>
</dbReference>
<dbReference type="RefSeq" id="XP_018985781.1">
    <property type="nucleotide sequence ID" value="XM_019132376.1"/>
</dbReference>
<dbReference type="GO" id="GO:0005763">
    <property type="term" value="C:mitochondrial small ribosomal subunit"/>
    <property type="evidence" value="ECO:0007669"/>
    <property type="project" value="EnsemblFungi"/>
</dbReference>
<dbReference type="Pfam" id="PF00318">
    <property type="entry name" value="Ribosomal_S2"/>
    <property type="match status" value="1"/>
</dbReference>
<comment type="similarity">
    <text evidence="1 5">Belongs to the universal ribosomal protein uS2 family.</text>
</comment>
<keyword evidence="4 5" id="KW-0687">Ribonucleoprotein</keyword>
<dbReference type="SUPFAM" id="SSF52313">
    <property type="entry name" value="Ribosomal protein S2"/>
    <property type="match status" value="1"/>
</dbReference>
<dbReference type="Gene3D" id="3.40.50.10490">
    <property type="entry name" value="Glucose-6-phosphate isomerase like protein, domain 1"/>
    <property type="match status" value="1"/>
</dbReference>
<dbReference type="PANTHER" id="PTHR12534:SF0">
    <property type="entry name" value="SMALL RIBOSOMAL SUBUNIT PROTEIN US2M"/>
    <property type="match status" value="1"/>
</dbReference>
<dbReference type="EMBL" id="KV454430">
    <property type="protein sequence ID" value="ODQ80453.1"/>
    <property type="molecule type" value="Genomic_DNA"/>
</dbReference>
<keyword evidence="2 5" id="KW-0689">Ribosomal protein</keyword>
<dbReference type="PROSITE" id="PS00963">
    <property type="entry name" value="RIBOSOMAL_S2_2"/>
    <property type="match status" value="1"/>
</dbReference>
<dbReference type="GeneID" id="30150229"/>
<keyword evidence="7" id="KW-1185">Reference proteome</keyword>
<evidence type="ECO:0000256" key="3">
    <source>
        <dbReference type="ARBA" id="ARBA00022990"/>
    </source>
</evidence>
<dbReference type="Proteomes" id="UP000094336">
    <property type="component" value="Unassembled WGS sequence"/>
</dbReference>
<dbReference type="OrthoDB" id="2320368at2759"/>
<accession>A0A1E3QRX7</accession>
<gene>
    <name evidence="6" type="ORF">BABINDRAFT_61788</name>
</gene>
<evidence type="ECO:0008006" key="8">
    <source>
        <dbReference type="Google" id="ProtNLM"/>
    </source>
</evidence>
<evidence type="ECO:0000256" key="1">
    <source>
        <dbReference type="ARBA" id="ARBA00006242"/>
    </source>
</evidence>
<dbReference type="InterPro" id="IPR023591">
    <property type="entry name" value="Ribosomal_uS2_flav_dom_sf"/>
</dbReference>